<evidence type="ECO:0008006" key="6">
    <source>
        <dbReference type="Google" id="ProtNLM"/>
    </source>
</evidence>
<proteinExistence type="inferred from homology"/>
<accession>A0ABP9D7Y4</accession>
<dbReference type="RefSeq" id="WP_345370220.1">
    <property type="nucleotide sequence ID" value="NZ_BAABJX010000020.1"/>
</dbReference>
<dbReference type="Pfam" id="PF05163">
    <property type="entry name" value="DinB"/>
    <property type="match status" value="1"/>
</dbReference>
<reference evidence="5" key="1">
    <citation type="journal article" date="2019" name="Int. J. Syst. Evol. Microbiol.">
        <title>The Global Catalogue of Microorganisms (GCM) 10K type strain sequencing project: providing services to taxonomists for standard genome sequencing and annotation.</title>
        <authorList>
            <consortium name="The Broad Institute Genomics Platform"/>
            <consortium name="The Broad Institute Genome Sequencing Center for Infectious Disease"/>
            <person name="Wu L."/>
            <person name="Ma J."/>
        </authorList>
    </citation>
    <scope>NUCLEOTIDE SEQUENCE [LARGE SCALE GENOMIC DNA]</scope>
    <source>
        <strain evidence="5">JCM 18326</strain>
    </source>
</reference>
<evidence type="ECO:0000256" key="1">
    <source>
        <dbReference type="ARBA" id="ARBA00008635"/>
    </source>
</evidence>
<keyword evidence="2" id="KW-0479">Metal-binding</keyword>
<keyword evidence="5" id="KW-1185">Reference proteome</keyword>
<evidence type="ECO:0000256" key="3">
    <source>
        <dbReference type="SAM" id="SignalP"/>
    </source>
</evidence>
<evidence type="ECO:0000256" key="2">
    <source>
        <dbReference type="ARBA" id="ARBA00022723"/>
    </source>
</evidence>
<dbReference type="Proteomes" id="UP001500298">
    <property type="component" value="Unassembled WGS sequence"/>
</dbReference>
<dbReference type="EMBL" id="BAABJX010000020">
    <property type="protein sequence ID" value="GAA4829126.1"/>
    <property type="molecule type" value="Genomic_DNA"/>
</dbReference>
<dbReference type="Gene3D" id="1.20.120.450">
    <property type="entry name" value="dinb family like domain"/>
    <property type="match status" value="1"/>
</dbReference>
<gene>
    <name evidence="4" type="ORF">GCM10023331_12850</name>
</gene>
<comment type="similarity">
    <text evidence="1">Belongs to the DinB family.</text>
</comment>
<dbReference type="InterPro" id="IPR034660">
    <property type="entry name" value="DinB/YfiT-like"/>
</dbReference>
<feature type="signal peptide" evidence="3">
    <location>
        <begin position="1"/>
        <end position="20"/>
    </location>
</feature>
<keyword evidence="3" id="KW-0732">Signal</keyword>
<feature type="chain" id="PRO_5045833634" description="Damage-inducible protein DinB" evidence="3">
    <location>
        <begin position="21"/>
        <end position="178"/>
    </location>
</feature>
<name>A0ABP9D7Y4_9BACT</name>
<sequence length="178" mass="20736">MKLTITFFTFLLMILSNSQAQESSAFHQSFAEKWERTKAYTIAVAEAMPMENYDEHPAEDIMSFREELQHMVNNFTKLQYFVTGEKTCAIATLPERFEEMSKEEIIAALDEGFNYVGDLWANTPEKEMGVKVDFFAKDVNMTKEGIFHLMRNHVTHHRGRLTLMLRLKGVKPPRYVGW</sequence>
<evidence type="ECO:0000313" key="4">
    <source>
        <dbReference type="EMBL" id="GAA4829126.1"/>
    </source>
</evidence>
<evidence type="ECO:0000313" key="5">
    <source>
        <dbReference type="Proteomes" id="UP001500298"/>
    </source>
</evidence>
<protein>
    <recommendedName>
        <fullName evidence="6">Damage-inducible protein DinB</fullName>
    </recommendedName>
</protein>
<dbReference type="SUPFAM" id="SSF109854">
    <property type="entry name" value="DinB/YfiT-like putative metalloenzymes"/>
    <property type="match status" value="1"/>
</dbReference>
<comment type="caution">
    <text evidence="4">The sequence shown here is derived from an EMBL/GenBank/DDBJ whole genome shotgun (WGS) entry which is preliminary data.</text>
</comment>
<dbReference type="InterPro" id="IPR007837">
    <property type="entry name" value="DinB"/>
</dbReference>
<organism evidence="4 5">
    <name type="scientific">Algivirga pacifica</name>
    <dbReference type="NCBI Taxonomy" id="1162670"/>
    <lineage>
        <taxon>Bacteria</taxon>
        <taxon>Pseudomonadati</taxon>
        <taxon>Bacteroidota</taxon>
        <taxon>Cytophagia</taxon>
        <taxon>Cytophagales</taxon>
        <taxon>Flammeovirgaceae</taxon>
        <taxon>Algivirga</taxon>
    </lineage>
</organism>